<name>G2SQB2_LIGR2</name>
<keyword evidence="3" id="KW-1185">Reference proteome</keyword>
<dbReference type="EMBL" id="CP003032">
    <property type="protein sequence ID" value="AEN78638.1"/>
    <property type="molecule type" value="Genomic_DNA"/>
</dbReference>
<dbReference type="PATRIC" id="fig|1069534.5.peg.1484"/>
<dbReference type="HOGENOM" id="CLU_041900_1_3_9"/>
<evidence type="ECO:0000313" key="3">
    <source>
        <dbReference type="Proteomes" id="UP000001279"/>
    </source>
</evidence>
<sequence length="267" mass="30931">MQLKRSVLHMAREGITATSIARICHCSPSSVIRIIDEAVELKSRVARLPENLCFDEFRSVNSTMSFTCCDTEGSHDIVAILENRLTKTIREHFMNRYTNRERAAVKSVVVDLNAQYIKFIKALFPNARIIIDRFHIVQLVGRALGNARISLMKKMNDCHCREYKILKAHWRLFHKDSADLEAARSVYLRGVNEYMTQQNALDLIVKNHPQFEKVYDAYQDVFNALKEKNRERLIDVLENYRRSGQNMDTAISTLKKNMTAVLNSVEY</sequence>
<organism evidence="2 3">
    <name type="scientific">Ligilactobacillus ruminis (strain ATCC 27782 / RF3)</name>
    <name type="common">Lactobacillus ruminis</name>
    <dbReference type="NCBI Taxonomy" id="1069534"/>
    <lineage>
        <taxon>Bacteria</taxon>
        <taxon>Bacillati</taxon>
        <taxon>Bacillota</taxon>
        <taxon>Bacilli</taxon>
        <taxon>Lactobacillales</taxon>
        <taxon>Lactobacillaceae</taxon>
        <taxon>Ligilactobacillus</taxon>
    </lineage>
</organism>
<proteinExistence type="predicted"/>
<dbReference type="Proteomes" id="UP000001279">
    <property type="component" value="Chromosome"/>
</dbReference>
<feature type="domain" description="Transposase IS204/IS1001/IS1096/IS1165 DDE" evidence="1">
    <location>
        <begin position="52"/>
        <end position="266"/>
    </location>
</feature>
<dbReference type="KEGG" id="lrm:LRC_13860"/>
<dbReference type="Pfam" id="PF01610">
    <property type="entry name" value="DDE_Tnp_ISL3"/>
    <property type="match status" value="1"/>
</dbReference>
<dbReference type="AlphaFoldDB" id="G2SQB2"/>
<dbReference type="InterPro" id="IPR047951">
    <property type="entry name" value="Transpos_ISL3"/>
</dbReference>
<reference evidence="2 3" key="1">
    <citation type="journal article" date="2011" name="Microb. Cell Fact.">
        <title>Genome sequences and comparative genomics of two Lactobacillus ruminis strains from the bovine and human intestinal tracts.</title>
        <authorList>
            <person name="Forde B.M."/>
            <person name="Neville B.A."/>
            <person name="O'Donnell M.M."/>
            <person name="Riboulet-Bisson E."/>
            <person name="Claesson M.J."/>
            <person name="Coghlan A."/>
            <person name="Ross R.P."/>
            <person name="O'Toole P.W."/>
        </authorList>
    </citation>
    <scope>NUCLEOTIDE SEQUENCE [LARGE SCALE GENOMIC DNA]</scope>
    <source>
        <strain evidence="3">ATCC 27782 / RF3</strain>
    </source>
</reference>
<accession>G2SQB2</accession>
<evidence type="ECO:0000259" key="1">
    <source>
        <dbReference type="Pfam" id="PF01610"/>
    </source>
</evidence>
<evidence type="ECO:0000313" key="2">
    <source>
        <dbReference type="EMBL" id="AEN78638.1"/>
    </source>
</evidence>
<gene>
    <name evidence="2" type="ordered locus">LRC_13860</name>
</gene>
<protein>
    <submittedName>
        <fullName evidence="2">Transposase</fullName>
    </submittedName>
</protein>
<dbReference type="eggNOG" id="COG3464">
    <property type="taxonomic scope" value="Bacteria"/>
</dbReference>
<dbReference type="InterPro" id="IPR002560">
    <property type="entry name" value="Transposase_DDE"/>
</dbReference>
<dbReference type="PANTHER" id="PTHR33498:SF1">
    <property type="entry name" value="TRANSPOSASE FOR INSERTION SEQUENCE ELEMENT IS1557"/>
    <property type="match status" value="1"/>
</dbReference>
<dbReference type="PANTHER" id="PTHR33498">
    <property type="entry name" value="TRANSPOSASE FOR INSERTION SEQUENCE ELEMENT IS1557"/>
    <property type="match status" value="1"/>
</dbReference>